<dbReference type="Gene3D" id="3.40.50.720">
    <property type="entry name" value="NAD(P)-binding Rossmann-like Domain"/>
    <property type="match status" value="1"/>
</dbReference>
<dbReference type="Pfam" id="PF04321">
    <property type="entry name" value="RmlD_sub_bind"/>
    <property type="match status" value="1"/>
</dbReference>
<keyword evidence="6" id="KW-0521">NADP</keyword>
<dbReference type="EMBL" id="REGR01000001">
    <property type="protein sequence ID" value="RXZ45455.1"/>
    <property type="molecule type" value="Genomic_DNA"/>
</dbReference>
<evidence type="ECO:0000256" key="6">
    <source>
        <dbReference type="RuleBase" id="RU364082"/>
    </source>
</evidence>
<comment type="function">
    <text evidence="6">Catalyzes the reduction of dTDP-6-deoxy-L-lyxo-4-hexulose to yield dTDP-L-rhamnose.</text>
</comment>
<gene>
    <name evidence="8" type="primary">rfbD</name>
    <name evidence="8" type="ORF">EBB06_01180</name>
</gene>
<evidence type="ECO:0000313" key="8">
    <source>
        <dbReference type="EMBL" id="RXZ45455.1"/>
    </source>
</evidence>
<dbReference type="CDD" id="cd05254">
    <property type="entry name" value="dTDP_HR_like_SDR_e"/>
    <property type="match status" value="1"/>
</dbReference>
<dbReference type="SUPFAM" id="SSF51735">
    <property type="entry name" value="NAD(P)-binding Rossmann-fold domains"/>
    <property type="match status" value="1"/>
</dbReference>
<dbReference type="RefSeq" id="WP_129210734.1">
    <property type="nucleotide sequence ID" value="NZ_REGR01000001.1"/>
</dbReference>
<comment type="catalytic activity">
    <reaction evidence="5 6">
        <text>dTDP-beta-L-rhamnose + NADP(+) = dTDP-4-dehydro-beta-L-rhamnose + NADPH + H(+)</text>
        <dbReference type="Rhea" id="RHEA:21796"/>
        <dbReference type="ChEBI" id="CHEBI:15378"/>
        <dbReference type="ChEBI" id="CHEBI:57510"/>
        <dbReference type="ChEBI" id="CHEBI:57783"/>
        <dbReference type="ChEBI" id="CHEBI:58349"/>
        <dbReference type="ChEBI" id="CHEBI:62830"/>
        <dbReference type="EC" id="1.1.1.133"/>
    </reaction>
</comment>
<keyword evidence="9" id="KW-1185">Reference proteome</keyword>
<dbReference type="Proteomes" id="UP000290682">
    <property type="component" value="Unassembled WGS sequence"/>
</dbReference>
<dbReference type="InterPro" id="IPR005913">
    <property type="entry name" value="dTDP_dehydrorham_reduct"/>
</dbReference>
<comment type="cofactor">
    <cofactor evidence="6">
        <name>Mg(2+)</name>
        <dbReference type="ChEBI" id="CHEBI:18420"/>
    </cofactor>
    <text evidence="6">Binds 1 Mg(2+) ion per monomer.</text>
</comment>
<evidence type="ECO:0000256" key="3">
    <source>
        <dbReference type="ARBA" id="ARBA00012929"/>
    </source>
</evidence>
<protein>
    <recommendedName>
        <fullName evidence="4 6">dTDP-4-dehydrorhamnose reductase</fullName>
        <ecNumber evidence="3 6">1.1.1.133</ecNumber>
    </recommendedName>
</protein>
<comment type="caution">
    <text evidence="8">The sequence shown here is derived from an EMBL/GenBank/DDBJ whole genome shotgun (WGS) entry which is preliminary data.</text>
</comment>
<accession>A0ABY0FGD4</accession>
<feature type="domain" description="RmlD-like substrate binding" evidence="7">
    <location>
        <begin position="1"/>
        <end position="291"/>
    </location>
</feature>
<dbReference type="PANTHER" id="PTHR10491">
    <property type="entry name" value="DTDP-4-DEHYDRORHAMNOSE REDUCTASE"/>
    <property type="match status" value="1"/>
</dbReference>
<organism evidence="8 9">
    <name type="scientific">Crenobacter cavernae</name>
    <dbReference type="NCBI Taxonomy" id="2290923"/>
    <lineage>
        <taxon>Bacteria</taxon>
        <taxon>Pseudomonadati</taxon>
        <taxon>Pseudomonadota</taxon>
        <taxon>Betaproteobacteria</taxon>
        <taxon>Neisseriales</taxon>
        <taxon>Neisseriaceae</taxon>
        <taxon>Crenobacter</taxon>
    </lineage>
</organism>
<dbReference type="GO" id="GO:0008831">
    <property type="term" value="F:dTDP-4-dehydrorhamnose reductase activity"/>
    <property type="evidence" value="ECO:0007669"/>
    <property type="project" value="UniProtKB-EC"/>
</dbReference>
<evidence type="ECO:0000256" key="4">
    <source>
        <dbReference type="ARBA" id="ARBA00017099"/>
    </source>
</evidence>
<evidence type="ECO:0000256" key="2">
    <source>
        <dbReference type="ARBA" id="ARBA00010944"/>
    </source>
</evidence>
<evidence type="ECO:0000256" key="5">
    <source>
        <dbReference type="ARBA" id="ARBA00048200"/>
    </source>
</evidence>
<dbReference type="InterPro" id="IPR029903">
    <property type="entry name" value="RmlD-like-bd"/>
</dbReference>
<evidence type="ECO:0000259" key="7">
    <source>
        <dbReference type="Pfam" id="PF04321"/>
    </source>
</evidence>
<name>A0ABY0FGD4_9NEIS</name>
<dbReference type="EC" id="1.1.1.133" evidence="3 6"/>
<evidence type="ECO:0000313" key="9">
    <source>
        <dbReference type="Proteomes" id="UP000290682"/>
    </source>
</evidence>
<dbReference type="PANTHER" id="PTHR10491:SF4">
    <property type="entry name" value="METHIONINE ADENOSYLTRANSFERASE 2 SUBUNIT BETA"/>
    <property type="match status" value="1"/>
</dbReference>
<comment type="pathway">
    <text evidence="1 6">Carbohydrate biosynthesis; dTDP-L-rhamnose biosynthesis.</text>
</comment>
<keyword evidence="6 8" id="KW-0560">Oxidoreductase</keyword>
<comment type="similarity">
    <text evidence="2 6">Belongs to the dTDP-4-dehydrorhamnose reductase family.</text>
</comment>
<dbReference type="InterPro" id="IPR036291">
    <property type="entry name" value="NAD(P)-bd_dom_sf"/>
</dbReference>
<dbReference type="NCBIfam" id="TIGR01214">
    <property type="entry name" value="rmlD"/>
    <property type="match status" value="1"/>
</dbReference>
<dbReference type="Gene3D" id="3.90.25.10">
    <property type="entry name" value="UDP-galactose 4-epimerase, domain 1"/>
    <property type="match status" value="1"/>
</dbReference>
<proteinExistence type="inferred from homology"/>
<evidence type="ECO:0000256" key="1">
    <source>
        <dbReference type="ARBA" id="ARBA00004781"/>
    </source>
</evidence>
<sequence length="299" mass="31706">MKVLLTGGSGQLGRALRSTLAELGDVVAPPRVEFDLGQALSLTGKLDALAPDLIVNAAAYTAVDAAETDVAAARAVNAESVAVIARWAAAHDVPLVHYSTDYVFDGALCRPYRESDTPAPLNVYGATKLEGEEAVLESGARALLLRTSWVYGPNDGNFLATMLRLMAERSELSAVADQVGAPTDTGLIARASVAALRQCLESGAGWGLYHLAAAGETSWYGYAVEIARQAPSRGFALQCVPDAIRPIASRDWPASARRPANSRLDCSLFSATFGLTLPCWRQRLAEVLDQLAESHHDAT</sequence>
<reference evidence="8 9" key="1">
    <citation type="submission" date="2018-10" db="EMBL/GenBank/DDBJ databases">
        <title>Draft genome of Fastidiocella sp. strain 375T, a bacterium isolated from a karstic cave dripping water.</title>
        <authorList>
            <person name="Coelho C."/>
            <person name="Verissimo A."/>
            <person name="Tiago I."/>
        </authorList>
    </citation>
    <scope>NUCLEOTIDE SEQUENCE [LARGE SCALE GENOMIC DNA]</scope>
    <source>
        <strain evidence="8 9">CAVE-375</strain>
    </source>
</reference>